<protein>
    <submittedName>
        <fullName evidence="2">Uncharacterized protein</fullName>
    </submittedName>
</protein>
<feature type="region of interest" description="Disordered" evidence="1">
    <location>
        <begin position="27"/>
        <end position="77"/>
    </location>
</feature>
<gene>
    <name evidence="2" type="ORF">SAMN04488107_1436</name>
</gene>
<evidence type="ECO:0000313" key="3">
    <source>
        <dbReference type="Proteomes" id="UP000198386"/>
    </source>
</evidence>
<evidence type="ECO:0000256" key="1">
    <source>
        <dbReference type="SAM" id="MobiDB-lite"/>
    </source>
</evidence>
<dbReference type="AlphaFoldDB" id="A0A239BV19"/>
<name>A0A239BV19_9ACTN</name>
<keyword evidence="3" id="KW-1185">Reference proteome</keyword>
<reference evidence="3" key="1">
    <citation type="submission" date="2017-06" db="EMBL/GenBank/DDBJ databases">
        <authorList>
            <person name="Varghese N."/>
            <person name="Submissions S."/>
        </authorList>
    </citation>
    <scope>NUCLEOTIDE SEQUENCE [LARGE SCALE GENOMIC DNA]</scope>
    <source>
        <strain evidence="3">DSM 45423</strain>
    </source>
</reference>
<dbReference type="EMBL" id="FZOH01000002">
    <property type="protein sequence ID" value="SNS11472.1"/>
    <property type="molecule type" value="Genomic_DNA"/>
</dbReference>
<accession>A0A239BV19</accession>
<sequence>MLDTPAPADPPVVLSLDVGSSSLRAAVRDPDLRVRRPGPPAHDGRASRQAEAGASGATRRVLGHDAPLRGRSRAATR</sequence>
<proteinExistence type="predicted"/>
<organism evidence="2 3">
    <name type="scientific">Geodermatophilus saharensis</name>
    <dbReference type="NCBI Taxonomy" id="1137994"/>
    <lineage>
        <taxon>Bacteria</taxon>
        <taxon>Bacillati</taxon>
        <taxon>Actinomycetota</taxon>
        <taxon>Actinomycetes</taxon>
        <taxon>Geodermatophilales</taxon>
        <taxon>Geodermatophilaceae</taxon>
        <taxon>Geodermatophilus</taxon>
    </lineage>
</organism>
<evidence type="ECO:0000313" key="2">
    <source>
        <dbReference type="EMBL" id="SNS11472.1"/>
    </source>
</evidence>
<dbReference type="Proteomes" id="UP000198386">
    <property type="component" value="Unassembled WGS sequence"/>
</dbReference>